<evidence type="ECO:0000313" key="4">
    <source>
        <dbReference type="Proteomes" id="UP001054945"/>
    </source>
</evidence>
<dbReference type="EMBL" id="BPLR01014099">
    <property type="protein sequence ID" value="GIY66227.1"/>
    <property type="molecule type" value="Genomic_DNA"/>
</dbReference>
<keyword evidence="2" id="KW-1133">Transmembrane helix</keyword>
<dbReference type="AlphaFoldDB" id="A0AAV4V7M3"/>
<keyword evidence="4" id="KW-1185">Reference proteome</keyword>
<keyword evidence="2" id="KW-0812">Transmembrane</keyword>
<dbReference type="Proteomes" id="UP001054945">
    <property type="component" value="Unassembled WGS sequence"/>
</dbReference>
<protein>
    <submittedName>
        <fullName evidence="3">Uncharacterized protein</fullName>
    </submittedName>
</protein>
<sequence>MSVQRRPDKARMKDIMNAWRGKKANKKAVMKEKGASKSSSQSRIRDSVELLIDIFLFWRGDRLNYSLSLTLLRFPSTLICMSLMRFLYYFWLFSSNKMEK</sequence>
<accession>A0AAV4V7M3</accession>
<evidence type="ECO:0000256" key="2">
    <source>
        <dbReference type="SAM" id="Phobius"/>
    </source>
</evidence>
<feature type="region of interest" description="Disordered" evidence="1">
    <location>
        <begin position="23"/>
        <end position="42"/>
    </location>
</feature>
<evidence type="ECO:0000256" key="1">
    <source>
        <dbReference type="SAM" id="MobiDB-lite"/>
    </source>
</evidence>
<comment type="caution">
    <text evidence="3">The sequence shown here is derived from an EMBL/GenBank/DDBJ whole genome shotgun (WGS) entry which is preliminary data.</text>
</comment>
<keyword evidence="2" id="KW-0472">Membrane</keyword>
<reference evidence="3 4" key="1">
    <citation type="submission" date="2021-06" db="EMBL/GenBank/DDBJ databases">
        <title>Caerostris extrusa draft genome.</title>
        <authorList>
            <person name="Kono N."/>
            <person name="Arakawa K."/>
        </authorList>
    </citation>
    <scope>NUCLEOTIDE SEQUENCE [LARGE SCALE GENOMIC DNA]</scope>
</reference>
<name>A0AAV4V7M3_CAEEX</name>
<organism evidence="3 4">
    <name type="scientific">Caerostris extrusa</name>
    <name type="common">Bark spider</name>
    <name type="synonym">Caerostris bankana</name>
    <dbReference type="NCBI Taxonomy" id="172846"/>
    <lineage>
        <taxon>Eukaryota</taxon>
        <taxon>Metazoa</taxon>
        <taxon>Ecdysozoa</taxon>
        <taxon>Arthropoda</taxon>
        <taxon>Chelicerata</taxon>
        <taxon>Arachnida</taxon>
        <taxon>Araneae</taxon>
        <taxon>Araneomorphae</taxon>
        <taxon>Entelegynae</taxon>
        <taxon>Araneoidea</taxon>
        <taxon>Araneidae</taxon>
        <taxon>Caerostris</taxon>
    </lineage>
</organism>
<evidence type="ECO:0000313" key="3">
    <source>
        <dbReference type="EMBL" id="GIY66227.1"/>
    </source>
</evidence>
<feature type="transmembrane region" description="Helical" evidence="2">
    <location>
        <begin position="71"/>
        <end position="91"/>
    </location>
</feature>
<proteinExistence type="predicted"/>
<gene>
    <name evidence="3" type="ORF">CEXT_125801</name>
</gene>